<evidence type="ECO:0000313" key="1">
    <source>
        <dbReference type="EMBL" id="MPN36290.1"/>
    </source>
</evidence>
<organism evidence="1">
    <name type="scientific">bioreactor metagenome</name>
    <dbReference type="NCBI Taxonomy" id="1076179"/>
    <lineage>
        <taxon>unclassified sequences</taxon>
        <taxon>metagenomes</taxon>
        <taxon>ecological metagenomes</taxon>
    </lineage>
</organism>
<proteinExistence type="predicted"/>
<dbReference type="AlphaFoldDB" id="A0A645HC44"/>
<name>A0A645HC44_9ZZZZ</name>
<comment type="caution">
    <text evidence="1">The sequence shown here is derived from an EMBL/GenBank/DDBJ whole genome shotgun (WGS) entry which is preliminary data.</text>
</comment>
<accession>A0A645HC44</accession>
<dbReference type="EMBL" id="VSSQ01090337">
    <property type="protein sequence ID" value="MPN36290.1"/>
    <property type="molecule type" value="Genomic_DNA"/>
</dbReference>
<protein>
    <submittedName>
        <fullName evidence="1">Uncharacterized protein</fullName>
    </submittedName>
</protein>
<gene>
    <name evidence="1" type="ORF">SDC9_183799</name>
</gene>
<reference evidence="1" key="1">
    <citation type="submission" date="2019-08" db="EMBL/GenBank/DDBJ databases">
        <authorList>
            <person name="Kucharzyk K."/>
            <person name="Murdoch R.W."/>
            <person name="Higgins S."/>
            <person name="Loffler F."/>
        </authorList>
    </citation>
    <scope>NUCLEOTIDE SEQUENCE</scope>
</reference>
<sequence>MLKMIIINIQQIIHFLCGDFDLIKIALILMISGTNQGILLQIRNRENNTLIIILQNESFIAPINSRHDNMTALNKT</sequence>